<reference evidence="2 3" key="1">
    <citation type="submission" date="2018-05" db="EMBL/GenBank/DDBJ databases">
        <title>Complete Genome Sequences of Extremely Thermoacidophilic, Metal-Mobilizing Type-Strain Members of the Archaeal Family Sulfolobaceae: Acidianus brierleyi DSM-1651T, Acidianus sulfidivorans DSM-18786T, Metallosphaera hakonensis DSM-7519T, and Metallosphaera prunae DSM-10039T.</title>
        <authorList>
            <person name="Counts J.A."/>
            <person name="Kelly R.M."/>
        </authorList>
    </citation>
    <scope>NUCLEOTIDE SEQUENCE [LARGE SCALE GENOMIC DNA]</scope>
    <source>
        <strain evidence="2 3">DSM 1651</strain>
    </source>
</reference>
<dbReference type="PANTHER" id="PTHR43242:SF1">
    <property type="entry name" value="NAD(P)-BINDING ROSSMANN-FOLD SUPERFAMILY PROTEIN"/>
    <property type="match status" value="1"/>
</dbReference>
<keyword evidence="3" id="KW-1185">Reference proteome</keyword>
<dbReference type="Pfam" id="PF04321">
    <property type="entry name" value="RmlD_sub_bind"/>
    <property type="match status" value="1"/>
</dbReference>
<dbReference type="KEGG" id="abri:DFR85_01450"/>
<proteinExistence type="predicted"/>
<name>A0A2U9IBT3_9CREN</name>
<evidence type="ECO:0000313" key="2">
    <source>
        <dbReference type="EMBL" id="AWR93472.1"/>
    </source>
</evidence>
<dbReference type="EMBL" id="CP029289">
    <property type="protein sequence ID" value="AWR93472.1"/>
    <property type="molecule type" value="Genomic_DNA"/>
</dbReference>
<organism evidence="2 3">
    <name type="scientific">Acidianus brierleyi</name>
    <dbReference type="NCBI Taxonomy" id="41673"/>
    <lineage>
        <taxon>Archaea</taxon>
        <taxon>Thermoproteota</taxon>
        <taxon>Thermoprotei</taxon>
        <taxon>Sulfolobales</taxon>
        <taxon>Sulfolobaceae</taxon>
        <taxon>Acidianus</taxon>
    </lineage>
</organism>
<evidence type="ECO:0000313" key="3">
    <source>
        <dbReference type="Proteomes" id="UP000248044"/>
    </source>
</evidence>
<dbReference type="OrthoDB" id="4907at2157"/>
<dbReference type="AlphaFoldDB" id="A0A2U9IBT3"/>
<feature type="domain" description="RmlD-like substrate binding" evidence="1">
    <location>
        <begin position="58"/>
        <end position="204"/>
    </location>
</feature>
<accession>A0A2U9IBT3</accession>
<dbReference type="InterPro" id="IPR029903">
    <property type="entry name" value="RmlD-like-bd"/>
</dbReference>
<dbReference type="RefSeq" id="WP_110269356.1">
    <property type="nucleotide sequence ID" value="NZ_CP029289.2"/>
</dbReference>
<dbReference type="SUPFAM" id="SSF51735">
    <property type="entry name" value="NAD(P)-binding Rossmann-fold domains"/>
    <property type="match status" value="1"/>
</dbReference>
<dbReference type="InterPro" id="IPR036291">
    <property type="entry name" value="NAD(P)-bd_dom_sf"/>
</dbReference>
<dbReference type="Gene3D" id="3.40.50.720">
    <property type="entry name" value="NAD(P)-binding Rossmann-like Domain"/>
    <property type="match status" value="1"/>
</dbReference>
<gene>
    <name evidence="2" type="ORF">DFR85_01450</name>
</gene>
<evidence type="ECO:0000259" key="1">
    <source>
        <dbReference type="Pfam" id="PF04321"/>
    </source>
</evidence>
<protein>
    <submittedName>
        <fullName evidence="2">dTDP-4-dehydrorhamnose reductase</fullName>
    </submittedName>
</protein>
<sequence length="258" mass="29156">MKIAFTDEGELARVLARSLKNNEIIIVDNPQRVINEKPDVVIHTLDIPYFENKSYVWNFNTWYAINIARAAHKVNATNIYLSTFMIFNGKKGYYHENSTPDPLNYYGISKLVGETGTASLGNFLIIRCGVLYSLNYKGLLASFFKAALNGKNLKCNKNFYISPISIYSLSNIIAKFVNDEIKGVINVGGPRISIVEMCNLIADLFGVNVIELNGKKYDFSLDTWLLNTFNIKLSLKEDLVNAIEYRVLNNERKGISIT</sequence>
<dbReference type="GeneID" id="36830780"/>
<dbReference type="Proteomes" id="UP000248044">
    <property type="component" value="Chromosome"/>
</dbReference>
<dbReference type="PANTHER" id="PTHR43242">
    <property type="entry name" value="NAD(P)-BINDING ROSSMANN-FOLD SUPERFAMILY PROTEIN"/>
    <property type="match status" value="1"/>
</dbReference>